<accession>L1LDR1</accession>
<keyword evidence="2" id="KW-0472">Membrane</keyword>
<evidence type="ECO:0000256" key="1">
    <source>
        <dbReference type="SAM" id="MobiDB-lite"/>
    </source>
</evidence>
<sequence>MVENINTSRGGVDNVTIDVGKSPKDPDVTTTRDGYTYYLNGHHIAVKVNYNDPSEGYKKCTHRFLNEKHVSSIKCRGEKQDGFNKAVKHVCQDVVVYLWEHDEHHLVPLLIAFCSKSGVACYKRDSPDTNSWKKTEVKISTTLSPTTVTTATASTTSSATTSGGTTAATNDTVSTPSIVDVTTTGQDSDNDTTTLTSGPLTTPPIVTTPKVVSTATTPSVAHTPSPPSPLVEPSTVPNSTPTQAPKLTIKELLDKMSADFKTFILKVDADAHGWKYRINGQNDSPFDINVMMTVHENDVFEYKKFVHTYVELQKPVRFLSTRRKDKHIPFEDSSLYKGEYLMASIYYWTADKTHKRPLLLELYSKDKNLTYYVLNYDSSEWEKMHAPKLKIGERLDLQNCGCNNVHVVDLSKTPESTTNYFCSSCRNNNIVVMCYTSTSCKYYRHRIGGHGKISKFTDGTNEQGGFEPMPNINEVFVHCYPSSNGRPLLVHIPTADEENQWYKRDNINNNIWKKVEKSKLPKGEDDVSKIIALMLDSYSLGMTLNLTYTPDMTSGHSLDYSIGSEKFTLTKEIGKDSTKFTHRRVNGPFRLYRVVCRDHEVYGFPSTDVLDAVCVYFWPEDTNCLRALVVETLSHSGARTYYRETKDHQTWEVVPRSGDKSTEINKPLLKAIMFQIWNKDVSSSAAIITAGVFFGILLFGVMIHEGISLVSRPGRSLILRLTGGWKRFD</sequence>
<feature type="compositionally biased region" description="Polar residues" evidence="1">
    <location>
        <begin position="170"/>
        <end position="187"/>
    </location>
</feature>
<feature type="compositionally biased region" description="Low complexity" evidence="1">
    <location>
        <begin position="145"/>
        <end position="169"/>
    </location>
</feature>
<reference evidence="3 4" key="1">
    <citation type="journal article" date="2012" name="BMC Genomics">
        <title>Comparative genomic analysis and phylogenetic position of Theileria equi.</title>
        <authorList>
            <person name="Kappmeyer L.S."/>
            <person name="Thiagarajan M."/>
            <person name="Herndon D.R."/>
            <person name="Ramsay J.D."/>
            <person name="Caler E."/>
            <person name="Djikeng A."/>
            <person name="Gillespie J.J."/>
            <person name="Lau A.O."/>
            <person name="Roalson E.H."/>
            <person name="Silva J.C."/>
            <person name="Silva M.G."/>
            <person name="Suarez C.E."/>
            <person name="Ueti M.W."/>
            <person name="Nene V.M."/>
            <person name="Mealey R.H."/>
            <person name="Knowles D.P."/>
            <person name="Brayton K.A."/>
        </authorList>
    </citation>
    <scope>NUCLEOTIDE SEQUENCE [LARGE SCALE GENOMIC DNA]</scope>
    <source>
        <strain evidence="3 4">WA</strain>
    </source>
</reference>
<dbReference type="EMBL" id="ACOU01000003">
    <property type="protein sequence ID" value="EKX73385.1"/>
    <property type="molecule type" value="Genomic_DNA"/>
</dbReference>
<evidence type="ECO:0000313" key="4">
    <source>
        <dbReference type="Proteomes" id="UP000031512"/>
    </source>
</evidence>
<organism evidence="3 4">
    <name type="scientific">Theileria equi strain WA</name>
    <dbReference type="NCBI Taxonomy" id="1537102"/>
    <lineage>
        <taxon>Eukaryota</taxon>
        <taxon>Sar</taxon>
        <taxon>Alveolata</taxon>
        <taxon>Apicomplexa</taxon>
        <taxon>Aconoidasida</taxon>
        <taxon>Piroplasmida</taxon>
        <taxon>Theileriidae</taxon>
        <taxon>Theileria</taxon>
    </lineage>
</organism>
<comment type="caution">
    <text evidence="3">The sequence shown here is derived from an EMBL/GenBank/DDBJ whole genome shotgun (WGS) entry which is preliminary data.</text>
</comment>
<dbReference type="VEuPathDB" id="PiroplasmaDB:BEWA_054410"/>
<keyword evidence="2" id="KW-0812">Transmembrane</keyword>
<feature type="compositionally biased region" description="Low complexity" evidence="1">
    <location>
        <begin position="192"/>
        <end position="214"/>
    </location>
</feature>
<feature type="transmembrane region" description="Helical" evidence="2">
    <location>
        <begin position="685"/>
        <end position="710"/>
    </location>
</feature>
<dbReference type="RefSeq" id="XP_004832837.1">
    <property type="nucleotide sequence ID" value="XM_004832780.1"/>
</dbReference>
<feature type="region of interest" description="Disordered" evidence="1">
    <location>
        <begin position="145"/>
        <end position="243"/>
    </location>
</feature>
<dbReference type="KEGG" id="beq:BEWA_054410"/>
<proteinExistence type="predicted"/>
<dbReference type="Proteomes" id="UP000031512">
    <property type="component" value="Unassembled WGS sequence"/>
</dbReference>
<evidence type="ECO:0000256" key="2">
    <source>
        <dbReference type="SAM" id="Phobius"/>
    </source>
</evidence>
<keyword evidence="2" id="KW-1133">Transmembrane helix</keyword>
<keyword evidence="4" id="KW-1185">Reference proteome</keyword>
<dbReference type="GeneID" id="15802992"/>
<name>L1LDR1_THEEQ</name>
<gene>
    <name evidence="3" type="ORF">BEWA_054410</name>
</gene>
<dbReference type="AlphaFoldDB" id="L1LDR1"/>
<evidence type="ECO:0000313" key="3">
    <source>
        <dbReference type="EMBL" id="EKX73385.1"/>
    </source>
</evidence>
<protein>
    <submittedName>
        <fullName evidence="3">Uncharacterized protein</fullName>
    </submittedName>
</protein>